<dbReference type="GeneID" id="34609786"/>
<organism evidence="2 3">
    <name type="scientific">Penicilliopsis zonata CBS 506.65</name>
    <dbReference type="NCBI Taxonomy" id="1073090"/>
    <lineage>
        <taxon>Eukaryota</taxon>
        <taxon>Fungi</taxon>
        <taxon>Dikarya</taxon>
        <taxon>Ascomycota</taxon>
        <taxon>Pezizomycotina</taxon>
        <taxon>Eurotiomycetes</taxon>
        <taxon>Eurotiomycetidae</taxon>
        <taxon>Eurotiales</taxon>
        <taxon>Aspergillaceae</taxon>
        <taxon>Penicilliopsis</taxon>
    </lineage>
</organism>
<reference evidence="3" key="1">
    <citation type="journal article" date="2017" name="Genome Biol.">
        <title>Comparative genomics reveals high biological diversity and specific adaptations in the industrially and medically important fungal genus Aspergillus.</title>
        <authorList>
            <person name="de Vries R.P."/>
            <person name="Riley R."/>
            <person name="Wiebenga A."/>
            <person name="Aguilar-Osorio G."/>
            <person name="Amillis S."/>
            <person name="Uchima C.A."/>
            <person name="Anderluh G."/>
            <person name="Asadollahi M."/>
            <person name="Askin M."/>
            <person name="Barry K."/>
            <person name="Battaglia E."/>
            <person name="Bayram O."/>
            <person name="Benocci T."/>
            <person name="Braus-Stromeyer S.A."/>
            <person name="Caldana C."/>
            <person name="Canovas D."/>
            <person name="Cerqueira G.C."/>
            <person name="Chen F."/>
            <person name="Chen W."/>
            <person name="Choi C."/>
            <person name="Clum A."/>
            <person name="Dos Santos R.A."/>
            <person name="Damasio A.R."/>
            <person name="Diallinas G."/>
            <person name="Emri T."/>
            <person name="Fekete E."/>
            <person name="Flipphi M."/>
            <person name="Freyberg S."/>
            <person name="Gallo A."/>
            <person name="Gournas C."/>
            <person name="Habgood R."/>
            <person name="Hainaut M."/>
            <person name="Harispe M.L."/>
            <person name="Henrissat B."/>
            <person name="Hilden K.S."/>
            <person name="Hope R."/>
            <person name="Hossain A."/>
            <person name="Karabika E."/>
            <person name="Karaffa L."/>
            <person name="Karanyi Z."/>
            <person name="Krasevec N."/>
            <person name="Kuo A."/>
            <person name="Kusch H."/>
            <person name="LaButti K."/>
            <person name="Lagendijk E.L."/>
            <person name="Lapidus A."/>
            <person name="Levasseur A."/>
            <person name="Lindquist E."/>
            <person name="Lipzen A."/>
            <person name="Logrieco A.F."/>
            <person name="MacCabe A."/>
            <person name="Maekelae M.R."/>
            <person name="Malavazi I."/>
            <person name="Melin P."/>
            <person name="Meyer V."/>
            <person name="Mielnichuk N."/>
            <person name="Miskei M."/>
            <person name="Molnar A.P."/>
            <person name="Mule G."/>
            <person name="Ngan C.Y."/>
            <person name="Orejas M."/>
            <person name="Orosz E."/>
            <person name="Ouedraogo J.P."/>
            <person name="Overkamp K.M."/>
            <person name="Park H.-S."/>
            <person name="Perrone G."/>
            <person name="Piumi F."/>
            <person name="Punt P.J."/>
            <person name="Ram A.F."/>
            <person name="Ramon A."/>
            <person name="Rauscher S."/>
            <person name="Record E."/>
            <person name="Riano-Pachon D.M."/>
            <person name="Robert V."/>
            <person name="Roehrig J."/>
            <person name="Ruller R."/>
            <person name="Salamov A."/>
            <person name="Salih N.S."/>
            <person name="Samson R.A."/>
            <person name="Sandor E."/>
            <person name="Sanguinetti M."/>
            <person name="Schuetze T."/>
            <person name="Sepcic K."/>
            <person name="Shelest E."/>
            <person name="Sherlock G."/>
            <person name="Sophianopoulou V."/>
            <person name="Squina F.M."/>
            <person name="Sun H."/>
            <person name="Susca A."/>
            <person name="Todd R.B."/>
            <person name="Tsang A."/>
            <person name="Unkles S.E."/>
            <person name="van de Wiele N."/>
            <person name="van Rossen-Uffink D."/>
            <person name="Oliveira J.V."/>
            <person name="Vesth T.C."/>
            <person name="Visser J."/>
            <person name="Yu J.-H."/>
            <person name="Zhou M."/>
            <person name="Andersen M.R."/>
            <person name="Archer D.B."/>
            <person name="Baker S.E."/>
            <person name="Benoit I."/>
            <person name="Brakhage A.A."/>
            <person name="Braus G.H."/>
            <person name="Fischer R."/>
            <person name="Frisvad J.C."/>
            <person name="Goldman G.H."/>
            <person name="Houbraken J."/>
            <person name="Oakley B."/>
            <person name="Pocsi I."/>
            <person name="Scazzocchio C."/>
            <person name="Seiboth B."/>
            <person name="vanKuyk P.A."/>
            <person name="Wortman J."/>
            <person name="Dyer P.S."/>
            <person name="Grigoriev I.V."/>
        </authorList>
    </citation>
    <scope>NUCLEOTIDE SEQUENCE [LARGE SCALE GENOMIC DNA]</scope>
    <source>
        <strain evidence="3">CBS 506.65</strain>
    </source>
</reference>
<feature type="compositionally biased region" description="Low complexity" evidence="1">
    <location>
        <begin position="284"/>
        <end position="298"/>
    </location>
</feature>
<evidence type="ECO:0000313" key="3">
    <source>
        <dbReference type="Proteomes" id="UP000184188"/>
    </source>
</evidence>
<dbReference type="OrthoDB" id="3357271at2759"/>
<evidence type="ECO:0000256" key="1">
    <source>
        <dbReference type="SAM" id="MobiDB-lite"/>
    </source>
</evidence>
<feature type="region of interest" description="Disordered" evidence="1">
    <location>
        <begin position="334"/>
        <end position="403"/>
    </location>
</feature>
<feature type="region of interest" description="Disordered" evidence="1">
    <location>
        <begin position="276"/>
        <end position="304"/>
    </location>
</feature>
<feature type="compositionally biased region" description="Basic and acidic residues" evidence="1">
    <location>
        <begin position="7"/>
        <end position="28"/>
    </location>
</feature>
<feature type="compositionally biased region" description="Pro residues" evidence="1">
    <location>
        <begin position="184"/>
        <end position="198"/>
    </location>
</feature>
<protein>
    <submittedName>
        <fullName evidence="2">Uncharacterized protein</fullName>
    </submittedName>
</protein>
<dbReference type="EMBL" id="KV878344">
    <property type="protein sequence ID" value="OJJ45776.1"/>
    <property type="molecule type" value="Genomic_DNA"/>
</dbReference>
<feature type="region of interest" description="Disordered" evidence="1">
    <location>
        <begin position="1"/>
        <end position="208"/>
    </location>
</feature>
<keyword evidence="3" id="KW-1185">Reference proteome</keyword>
<dbReference type="AlphaFoldDB" id="A0A1L9SF07"/>
<feature type="compositionally biased region" description="Basic and acidic residues" evidence="1">
    <location>
        <begin position="99"/>
        <end position="108"/>
    </location>
</feature>
<evidence type="ECO:0000313" key="2">
    <source>
        <dbReference type="EMBL" id="OJJ45776.1"/>
    </source>
</evidence>
<dbReference type="VEuPathDB" id="FungiDB:ASPZODRAFT_133646"/>
<dbReference type="RefSeq" id="XP_022580286.1">
    <property type="nucleotide sequence ID" value="XM_022723321.1"/>
</dbReference>
<dbReference type="Proteomes" id="UP000184188">
    <property type="component" value="Unassembled WGS sequence"/>
</dbReference>
<name>A0A1L9SF07_9EURO</name>
<feature type="compositionally biased region" description="Basic and acidic residues" evidence="1">
    <location>
        <begin position="40"/>
        <end position="53"/>
    </location>
</feature>
<proteinExistence type="predicted"/>
<gene>
    <name evidence="2" type="ORF">ASPZODRAFT_133646</name>
</gene>
<sequence>MSGMKGVFKEGWHPKGKDGGRESWRGDFKGINQVAGWVGKGKEKDAGRADHVSRPLSSLKDPASFGPPPKHINYHGPAAVPDQTTPNRRGLGAPLAPEQIERQNAERQQEEEERAAEEAAQKAAVPPLPYRANRTGLTTTNLPPPPVRRVDSPVGSPVESLGTRPRPNVPPRLPARTNSIPSQSPSPPPAYSQTPAPPSRSQSYINENAVNRLTQAGVSVPALGIGSRGSNAASPVSAQAPVNELQSRFTRLRTTESNPPAEGTTLAEKQAAVNTAQKLRSDPSSVSAAEARSAASTANNFRERHNDTIQAGMRKLNGINDKYGITKRFNNFIEEGKAPADSGAAGQPPPPPPHPNRSSSSVDLDALNRRKPPPPPPPPKKSSMRAAPVSPPPPPLPLGTKPR</sequence>
<dbReference type="STRING" id="1073090.A0A1L9SF07"/>
<accession>A0A1L9SF07</accession>